<name>A0A0F9TNY0_9ZZZZ</name>
<comment type="caution">
    <text evidence="1">The sequence shown here is derived from an EMBL/GenBank/DDBJ whole genome shotgun (WGS) entry which is preliminary data.</text>
</comment>
<protein>
    <submittedName>
        <fullName evidence="1">Uncharacterized protein</fullName>
    </submittedName>
</protein>
<dbReference type="AlphaFoldDB" id="A0A0F9TNY0"/>
<sequence length="54" mass="5931">MNANVLEALRSVDDLLTKTLAEAPAVTSKEQVDKELLLQARIKIQEAISIILRG</sequence>
<gene>
    <name evidence="1" type="ORF">LCGC14_0629360</name>
</gene>
<accession>A0A0F9TNY0</accession>
<reference evidence="1" key="1">
    <citation type="journal article" date="2015" name="Nature">
        <title>Complex archaea that bridge the gap between prokaryotes and eukaryotes.</title>
        <authorList>
            <person name="Spang A."/>
            <person name="Saw J.H."/>
            <person name="Jorgensen S.L."/>
            <person name="Zaremba-Niedzwiedzka K."/>
            <person name="Martijn J."/>
            <person name="Lind A.E."/>
            <person name="van Eijk R."/>
            <person name="Schleper C."/>
            <person name="Guy L."/>
            <person name="Ettema T.J."/>
        </authorList>
    </citation>
    <scope>NUCLEOTIDE SEQUENCE</scope>
</reference>
<evidence type="ECO:0000313" key="1">
    <source>
        <dbReference type="EMBL" id="KKN50766.1"/>
    </source>
</evidence>
<proteinExistence type="predicted"/>
<dbReference type="EMBL" id="LAZR01001096">
    <property type="protein sequence ID" value="KKN50766.1"/>
    <property type="molecule type" value="Genomic_DNA"/>
</dbReference>
<organism evidence="1">
    <name type="scientific">marine sediment metagenome</name>
    <dbReference type="NCBI Taxonomy" id="412755"/>
    <lineage>
        <taxon>unclassified sequences</taxon>
        <taxon>metagenomes</taxon>
        <taxon>ecological metagenomes</taxon>
    </lineage>
</organism>